<evidence type="ECO:0000256" key="7">
    <source>
        <dbReference type="ARBA" id="ARBA00049810"/>
    </source>
</evidence>
<proteinExistence type="inferred from homology"/>
<name>A0A8C7NJS7_ONCMY</name>
<dbReference type="InterPro" id="IPR036705">
    <property type="entry name" value="Ribosyl_crysJ1_sf"/>
</dbReference>
<comment type="function">
    <text evidence="3">Specifically acts as an arginine mono-ADP-ribosylhydrolase by mediating the removal of mono-ADP-ribose attached to arginine residues on proteins.</text>
</comment>
<evidence type="ECO:0000256" key="5">
    <source>
        <dbReference type="ARBA" id="ARBA00049773"/>
    </source>
</evidence>
<dbReference type="Pfam" id="PF03747">
    <property type="entry name" value="ADP_ribosyl_GH"/>
    <property type="match status" value="2"/>
</dbReference>
<evidence type="ECO:0000313" key="10">
    <source>
        <dbReference type="Proteomes" id="UP000694395"/>
    </source>
</evidence>
<reference evidence="9" key="1">
    <citation type="submission" date="2020-07" db="EMBL/GenBank/DDBJ databases">
        <title>A long reads based de novo assembly of the rainbow trout Arlee double haploid line genome.</title>
        <authorList>
            <person name="Gao G."/>
            <person name="Palti Y."/>
        </authorList>
    </citation>
    <scope>NUCLEOTIDE SEQUENCE [LARGE SCALE GENOMIC DNA]</scope>
</reference>
<evidence type="ECO:0000313" key="9">
    <source>
        <dbReference type="Ensembl" id="ENSOMYP00000008597.2"/>
    </source>
</evidence>
<keyword evidence="8" id="KW-0460">Magnesium</keyword>
<dbReference type="GO" id="GO:0003875">
    <property type="term" value="F:ADP-ribosylarginine hydrolase activity"/>
    <property type="evidence" value="ECO:0007669"/>
    <property type="project" value="UniProtKB-EC"/>
</dbReference>
<dbReference type="PANTHER" id="PTHR16222">
    <property type="entry name" value="ADP-RIBOSYLGLYCOHYDROLASE"/>
    <property type="match status" value="1"/>
</dbReference>
<keyword evidence="10" id="KW-1185">Reference proteome</keyword>
<reference evidence="9" key="2">
    <citation type="submission" date="2025-08" db="UniProtKB">
        <authorList>
            <consortium name="Ensembl"/>
        </authorList>
    </citation>
    <scope>IDENTIFICATION</scope>
</reference>
<comment type="cofactor">
    <cofactor evidence="8">
        <name>Mg(2+)</name>
        <dbReference type="ChEBI" id="CHEBI:18420"/>
    </cofactor>
    <text evidence="8">Binds 2 magnesium ions per subunit.</text>
</comment>
<evidence type="ECO:0000256" key="6">
    <source>
        <dbReference type="ARBA" id="ARBA00049798"/>
    </source>
</evidence>
<keyword evidence="8" id="KW-0479">Metal-binding</keyword>
<accession>A0A8C7NJS7</accession>
<dbReference type="GO" id="GO:0046872">
    <property type="term" value="F:metal ion binding"/>
    <property type="evidence" value="ECO:0007669"/>
    <property type="project" value="UniProtKB-KW"/>
</dbReference>
<evidence type="ECO:0000256" key="2">
    <source>
        <dbReference type="ARBA" id="ARBA00022801"/>
    </source>
</evidence>
<feature type="binding site" evidence="8">
    <location>
        <position position="256"/>
    </location>
    <ligand>
        <name>Mg(2+)</name>
        <dbReference type="ChEBI" id="CHEBI:18420"/>
        <label>1</label>
    </ligand>
</feature>
<dbReference type="PANTHER" id="PTHR16222:SF26">
    <property type="entry name" value="ADP-RIBOSYLHYDROLASE ARH1"/>
    <property type="match status" value="1"/>
</dbReference>
<dbReference type="AlphaFoldDB" id="A0A8C7NJS7"/>
<feature type="binding site" evidence="8">
    <location>
        <position position="61"/>
    </location>
    <ligand>
        <name>Mg(2+)</name>
        <dbReference type="ChEBI" id="CHEBI:18420"/>
        <label>1</label>
    </ligand>
</feature>
<dbReference type="Ensembl" id="ENSOMYT00000009519.2">
    <property type="protein sequence ID" value="ENSOMYP00000008597.2"/>
    <property type="gene ID" value="ENSOMYG00000077737.1"/>
</dbReference>
<comment type="similarity">
    <text evidence="1">Belongs to the ADP-ribosylglycohydrolase family.</text>
</comment>
<dbReference type="SUPFAM" id="SSF101478">
    <property type="entry name" value="ADP-ribosylglycohydrolase"/>
    <property type="match status" value="1"/>
</dbReference>
<dbReference type="EC" id="3.2.2.19" evidence="4"/>
<dbReference type="GeneTree" id="ENSGT00940000166921"/>
<evidence type="ECO:0000256" key="1">
    <source>
        <dbReference type="ARBA" id="ARBA00010702"/>
    </source>
</evidence>
<dbReference type="InterPro" id="IPR050792">
    <property type="entry name" value="ADP-ribosylglycohydrolase"/>
</dbReference>
<feature type="binding site" evidence="8">
    <location>
        <position position="63"/>
    </location>
    <ligand>
        <name>Mg(2+)</name>
        <dbReference type="ChEBI" id="CHEBI:18420"/>
        <label>1</label>
    </ligand>
</feature>
<dbReference type="Proteomes" id="UP000694395">
    <property type="component" value="Chromosome 3"/>
</dbReference>
<evidence type="ECO:0000256" key="4">
    <source>
        <dbReference type="ARBA" id="ARBA00049725"/>
    </source>
</evidence>
<feature type="binding site" evidence="8">
    <location>
        <position position="258"/>
    </location>
    <ligand>
        <name>Mg(2+)</name>
        <dbReference type="ChEBI" id="CHEBI:18420"/>
        <label>1</label>
    </ligand>
</feature>
<feature type="binding site" evidence="8">
    <location>
        <position position="62"/>
    </location>
    <ligand>
        <name>Mg(2+)</name>
        <dbReference type="ChEBI" id="CHEBI:18420"/>
        <label>1</label>
    </ligand>
</feature>
<keyword evidence="2" id="KW-0378">Hydrolase</keyword>
<organism evidence="9 10">
    <name type="scientific">Oncorhynchus mykiss</name>
    <name type="common">Rainbow trout</name>
    <name type="synonym">Salmo gairdneri</name>
    <dbReference type="NCBI Taxonomy" id="8022"/>
    <lineage>
        <taxon>Eukaryota</taxon>
        <taxon>Metazoa</taxon>
        <taxon>Chordata</taxon>
        <taxon>Craniata</taxon>
        <taxon>Vertebrata</taxon>
        <taxon>Euteleostomi</taxon>
        <taxon>Actinopterygii</taxon>
        <taxon>Neopterygii</taxon>
        <taxon>Teleostei</taxon>
        <taxon>Protacanthopterygii</taxon>
        <taxon>Salmoniformes</taxon>
        <taxon>Salmonidae</taxon>
        <taxon>Salmoninae</taxon>
        <taxon>Oncorhynchus</taxon>
    </lineage>
</organism>
<feature type="binding site" evidence="8">
    <location>
        <position position="259"/>
    </location>
    <ligand>
        <name>Mg(2+)</name>
        <dbReference type="ChEBI" id="CHEBI:18420"/>
        <label>1</label>
    </ligand>
</feature>
<sequence>MSDTVPLEQRYKASMVLSGAGDALGCNHGTWEFENDGVLIHEQVQKRGGLEKLDAIDFPVSDDTVMHLATAEALVKVGEGEGASLPVLYRALVEKYIVSMTDMAGRGAGIIYIFSHLADTLIQSNLQESADIFIFFMLVPCGKLTHALLMEVLDKAKEYVRHSGNCVELNMAHWDYFGIQWKSYLEKRGILDGKSKPQFPDFYGVKERESFYRAVSFKGCGGASGHDAPMIAYDALLRAGDSWVELANHGFFHGGDSDSTAVIAAAWWGALFGFRGVPEINYQRLEYRDRLSKLGERLYKLRGKHLGSLKE</sequence>
<evidence type="ECO:0000256" key="8">
    <source>
        <dbReference type="PIRSR" id="PIRSR605502-1"/>
    </source>
</evidence>
<dbReference type="InterPro" id="IPR005502">
    <property type="entry name" value="Ribosyl_crysJ1"/>
</dbReference>
<evidence type="ECO:0000256" key="3">
    <source>
        <dbReference type="ARBA" id="ARBA00049582"/>
    </source>
</evidence>
<protein>
    <recommendedName>
        <fullName evidence="5">ADP-ribosylhydrolase ARH1</fullName>
        <ecNumber evidence="4">3.2.2.19</ecNumber>
    </recommendedName>
    <alternativeName>
        <fullName evidence="6">ADP-ribose-L-arginine cleaving enzyme</fullName>
    </alternativeName>
    <alternativeName>
        <fullName evidence="7">[Protein ADP-ribosylarginine] hydrolase</fullName>
    </alternativeName>
</protein>
<reference evidence="9" key="3">
    <citation type="submission" date="2025-09" db="UniProtKB">
        <authorList>
            <consortium name="Ensembl"/>
        </authorList>
    </citation>
    <scope>IDENTIFICATION</scope>
</reference>
<dbReference type="Gene3D" id="1.10.4080.10">
    <property type="entry name" value="ADP-ribosylation/Crystallin J1"/>
    <property type="match status" value="2"/>
</dbReference>